<dbReference type="EMBL" id="JAHSPG010000001">
    <property type="protein sequence ID" value="MBV4356131.1"/>
    <property type="molecule type" value="Genomic_DNA"/>
</dbReference>
<dbReference type="Proteomes" id="UP000812270">
    <property type="component" value="Unassembled WGS sequence"/>
</dbReference>
<feature type="transmembrane region" description="Helical" evidence="1">
    <location>
        <begin position="238"/>
        <end position="256"/>
    </location>
</feature>
<name>A0A9E2W769_9BACT</name>
<dbReference type="PANTHER" id="PTHR22911:SF79">
    <property type="entry name" value="MOBA-LIKE NTP TRANSFERASE DOMAIN-CONTAINING PROTEIN"/>
    <property type="match status" value="1"/>
</dbReference>
<dbReference type="AlphaFoldDB" id="A0A9E2W769"/>
<feature type="domain" description="EamA" evidence="2">
    <location>
        <begin position="9"/>
        <end position="133"/>
    </location>
</feature>
<protein>
    <submittedName>
        <fullName evidence="3">DMT family transporter</fullName>
    </submittedName>
</protein>
<keyword evidence="1" id="KW-1133">Transmembrane helix</keyword>
<reference evidence="3" key="1">
    <citation type="submission" date="2021-06" db="EMBL/GenBank/DDBJ databases">
        <authorList>
            <person name="Huq M.A."/>
        </authorList>
    </citation>
    <scope>NUCLEOTIDE SEQUENCE</scope>
    <source>
        <strain evidence="3">MAH-26</strain>
    </source>
</reference>
<evidence type="ECO:0000313" key="4">
    <source>
        <dbReference type="Proteomes" id="UP000812270"/>
    </source>
</evidence>
<dbReference type="Pfam" id="PF00892">
    <property type="entry name" value="EamA"/>
    <property type="match status" value="2"/>
</dbReference>
<feature type="transmembrane region" description="Helical" evidence="1">
    <location>
        <begin position="62"/>
        <end position="79"/>
    </location>
</feature>
<dbReference type="GO" id="GO:0016020">
    <property type="term" value="C:membrane"/>
    <property type="evidence" value="ECO:0007669"/>
    <property type="project" value="InterPro"/>
</dbReference>
<keyword evidence="1" id="KW-0472">Membrane</keyword>
<sequence length="293" mass="32648">MKGAFIKLHIAVFLAGITGILGKLITLNESLLVWYRMLITAVTLWVIYAFRKKIVPVSFKDLLEMVGVGAIVATHWVAFYGSIKYANVSVSLVCLSLMGFFSALMEPILLRKRIAFQEVLLGMVSVVGIALIFHFDIQYKIGIIFGVVAAFLASLFTILNKKLLSKHESGTVTLYELSGGFIVLSCIMPFYLSASHIGFSLPAGLDWVWLLILSWLCTVLAFYISLDALKDISPFTVNLTYNLEPVYGILLAFVLFHENKYLSNGFYVGVFLIFVAVILQMVRVRNKVHSIAV</sequence>
<feature type="transmembrane region" description="Helical" evidence="1">
    <location>
        <begin position="262"/>
        <end position="282"/>
    </location>
</feature>
<feature type="transmembrane region" description="Helical" evidence="1">
    <location>
        <begin position="116"/>
        <end position="135"/>
    </location>
</feature>
<feature type="transmembrane region" description="Helical" evidence="1">
    <location>
        <begin position="207"/>
        <end position="226"/>
    </location>
</feature>
<dbReference type="InterPro" id="IPR000620">
    <property type="entry name" value="EamA_dom"/>
</dbReference>
<evidence type="ECO:0000259" key="2">
    <source>
        <dbReference type="Pfam" id="PF00892"/>
    </source>
</evidence>
<feature type="transmembrane region" description="Helical" evidence="1">
    <location>
        <begin position="85"/>
        <end position="104"/>
    </location>
</feature>
<proteinExistence type="predicted"/>
<comment type="caution">
    <text evidence="3">The sequence shown here is derived from an EMBL/GenBank/DDBJ whole genome shotgun (WGS) entry which is preliminary data.</text>
</comment>
<accession>A0A9E2W769</accession>
<dbReference type="PANTHER" id="PTHR22911">
    <property type="entry name" value="ACYL-MALONYL CONDENSING ENZYME-RELATED"/>
    <property type="match status" value="1"/>
</dbReference>
<keyword evidence="1" id="KW-0812">Transmembrane</keyword>
<organism evidence="3 4">
    <name type="scientific">Pinibacter aurantiacus</name>
    <dbReference type="NCBI Taxonomy" id="2851599"/>
    <lineage>
        <taxon>Bacteria</taxon>
        <taxon>Pseudomonadati</taxon>
        <taxon>Bacteroidota</taxon>
        <taxon>Chitinophagia</taxon>
        <taxon>Chitinophagales</taxon>
        <taxon>Chitinophagaceae</taxon>
        <taxon>Pinibacter</taxon>
    </lineage>
</organism>
<feature type="transmembrane region" description="Helical" evidence="1">
    <location>
        <begin position="141"/>
        <end position="160"/>
    </location>
</feature>
<feature type="domain" description="EamA" evidence="2">
    <location>
        <begin position="141"/>
        <end position="279"/>
    </location>
</feature>
<keyword evidence="4" id="KW-1185">Reference proteome</keyword>
<dbReference type="RefSeq" id="WP_217789665.1">
    <property type="nucleotide sequence ID" value="NZ_JAHSPG010000001.1"/>
</dbReference>
<feature type="transmembrane region" description="Helical" evidence="1">
    <location>
        <begin position="32"/>
        <end position="50"/>
    </location>
</feature>
<gene>
    <name evidence="3" type="ORF">KTO63_03160</name>
</gene>
<evidence type="ECO:0000256" key="1">
    <source>
        <dbReference type="SAM" id="Phobius"/>
    </source>
</evidence>
<feature type="transmembrane region" description="Helical" evidence="1">
    <location>
        <begin position="172"/>
        <end position="192"/>
    </location>
</feature>
<evidence type="ECO:0000313" key="3">
    <source>
        <dbReference type="EMBL" id="MBV4356131.1"/>
    </source>
</evidence>